<evidence type="ECO:0000256" key="5">
    <source>
        <dbReference type="ARBA" id="ARBA00022679"/>
    </source>
</evidence>
<name>A0A561T4G8_9PSEU</name>
<dbReference type="GO" id="GO:0005737">
    <property type="term" value="C:cytoplasm"/>
    <property type="evidence" value="ECO:0007669"/>
    <property type="project" value="UniProtKB-SubCell"/>
</dbReference>
<organism evidence="8 9">
    <name type="scientific">Pseudonocardia hierapolitana</name>
    <dbReference type="NCBI Taxonomy" id="1128676"/>
    <lineage>
        <taxon>Bacteria</taxon>
        <taxon>Bacillati</taxon>
        <taxon>Actinomycetota</taxon>
        <taxon>Actinomycetes</taxon>
        <taxon>Pseudonocardiales</taxon>
        <taxon>Pseudonocardiaceae</taxon>
        <taxon>Pseudonocardia</taxon>
    </lineage>
</organism>
<comment type="function">
    <text evidence="7">Catalyzes the methyl esterification of L-isoaspartyl residues in peptides and proteins that result from spontaneous decomposition of normal L-aspartyl and L-asparaginyl residues. It plays a role in the repair and/or degradation of damaged proteins.</text>
</comment>
<evidence type="ECO:0000256" key="7">
    <source>
        <dbReference type="HAMAP-Rule" id="MF_00090"/>
    </source>
</evidence>
<dbReference type="SUPFAM" id="SSF53335">
    <property type="entry name" value="S-adenosyl-L-methionine-dependent methyltransferases"/>
    <property type="match status" value="1"/>
</dbReference>
<keyword evidence="4 7" id="KW-0489">Methyltransferase</keyword>
<reference evidence="8 9" key="1">
    <citation type="submission" date="2019-06" db="EMBL/GenBank/DDBJ databases">
        <title>Sequencing the genomes of 1000 actinobacteria strains.</title>
        <authorList>
            <person name="Klenk H.-P."/>
        </authorList>
    </citation>
    <scope>NUCLEOTIDE SEQUENCE [LARGE SCALE GENOMIC DNA]</scope>
    <source>
        <strain evidence="8 9">DSM 45671</strain>
    </source>
</reference>
<dbReference type="HAMAP" id="MF_00090">
    <property type="entry name" value="PIMT"/>
    <property type="match status" value="1"/>
</dbReference>
<comment type="subcellular location">
    <subcellularLocation>
        <location evidence="1 7">Cytoplasm</location>
    </subcellularLocation>
</comment>
<dbReference type="Proteomes" id="UP000321261">
    <property type="component" value="Unassembled WGS sequence"/>
</dbReference>
<dbReference type="Pfam" id="PF01135">
    <property type="entry name" value="PCMT"/>
    <property type="match status" value="1"/>
</dbReference>
<dbReference type="InterPro" id="IPR029063">
    <property type="entry name" value="SAM-dependent_MTases_sf"/>
</dbReference>
<dbReference type="PANTHER" id="PTHR11579">
    <property type="entry name" value="PROTEIN-L-ISOASPARTATE O-METHYLTRANSFERASE"/>
    <property type="match status" value="1"/>
</dbReference>
<accession>A0A561T4G8</accession>
<dbReference type="PANTHER" id="PTHR11579:SF0">
    <property type="entry name" value="PROTEIN-L-ISOASPARTATE(D-ASPARTATE) O-METHYLTRANSFERASE"/>
    <property type="match status" value="1"/>
</dbReference>
<dbReference type="InterPro" id="IPR000682">
    <property type="entry name" value="PCMT"/>
</dbReference>
<dbReference type="GO" id="GO:0030091">
    <property type="term" value="P:protein repair"/>
    <property type="evidence" value="ECO:0007669"/>
    <property type="project" value="UniProtKB-UniRule"/>
</dbReference>
<comment type="caution">
    <text evidence="8">The sequence shown here is derived from an EMBL/GenBank/DDBJ whole genome shotgun (WGS) entry which is preliminary data.</text>
</comment>
<dbReference type="GO" id="GO:0004719">
    <property type="term" value="F:protein-L-isoaspartate (D-aspartate) O-methyltransferase activity"/>
    <property type="evidence" value="ECO:0007669"/>
    <property type="project" value="UniProtKB-UniRule"/>
</dbReference>
<keyword evidence="6 7" id="KW-0949">S-adenosyl-L-methionine</keyword>
<evidence type="ECO:0000256" key="4">
    <source>
        <dbReference type="ARBA" id="ARBA00022603"/>
    </source>
</evidence>
<keyword evidence="5 7" id="KW-0808">Transferase</keyword>
<dbReference type="FunFam" id="3.40.50.150:FF:000010">
    <property type="entry name" value="Protein-L-isoaspartate O-methyltransferase"/>
    <property type="match status" value="1"/>
</dbReference>
<dbReference type="NCBIfam" id="NF001453">
    <property type="entry name" value="PRK00312.1"/>
    <property type="match status" value="1"/>
</dbReference>
<evidence type="ECO:0000313" key="9">
    <source>
        <dbReference type="Proteomes" id="UP000321261"/>
    </source>
</evidence>
<dbReference type="CDD" id="cd02440">
    <property type="entry name" value="AdoMet_MTases"/>
    <property type="match status" value="1"/>
</dbReference>
<evidence type="ECO:0000313" key="8">
    <source>
        <dbReference type="EMBL" id="TWF81992.1"/>
    </source>
</evidence>
<gene>
    <name evidence="7" type="primary">pcm</name>
    <name evidence="8" type="ORF">FHX44_117937</name>
</gene>
<dbReference type="Gene3D" id="3.40.50.150">
    <property type="entry name" value="Vaccinia Virus protein VP39"/>
    <property type="match status" value="1"/>
</dbReference>
<dbReference type="EMBL" id="VIWU01000001">
    <property type="protein sequence ID" value="TWF81992.1"/>
    <property type="molecule type" value="Genomic_DNA"/>
</dbReference>
<proteinExistence type="inferred from homology"/>
<feature type="active site" evidence="7">
    <location>
        <position position="62"/>
    </location>
</feature>
<keyword evidence="3 7" id="KW-0963">Cytoplasm</keyword>
<sequence length="209" mass="21957">MAGRADRERAAMVERLRRRGISDERVLDAMRQVPRERFVPRDVAGAAYQDNPLPIGLGQTISAPLIVALSAAAMQAGPDAHVLEIGTGSGYGAAVLSRCHRSVVTIERHPELADRARRALEALGYDNVEVRTGDGALGAPERAPFDGIVVTAMAEDEPPPALLDQLAQDAALVCPVGHHGSGTLTRFRGGRAEDLGAVAFVPLVTGGAT</sequence>
<comment type="catalytic activity">
    <reaction evidence="7">
        <text>[protein]-L-isoaspartate + S-adenosyl-L-methionine = [protein]-L-isoaspartate alpha-methyl ester + S-adenosyl-L-homocysteine</text>
        <dbReference type="Rhea" id="RHEA:12705"/>
        <dbReference type="Rhea" id="RHEA-COMP:12143"/>
        <dbReference type="Rhea" id="RHEA-COMP:12144"/>
        <dbReference type="ChEBI" id="CHEBI:57856"/>
        <dbReference type="ChEBI" id="CHEBI:59789"/>
        <dbReference type="ChEBI" id="CHEBI:90596"/>
        <dbReference type="ChEBI" id="CHEBI:90598"/>
        <dbReference type="EC" id="2.1.1.77"/>
    </reaction>
</comment>
<evidence type="ECO:0000256" key="3">
    <source>
        <dbReference type="ARBA" id="ARBA00022490"/>
    </source>
</evidence>
<evidence type="ECO:0000256" key="1">
    <source>
        <dbReference type="ARBA" id="ARBA00004496"/>
    </source>
</evidence>
<evidence type="ECO:0000256" key="6">
    <source>
        <dbReference type="ARBA" id="ARBA00022691"/>
    </source>
</evidence>
<dbReference type="OrthoDB" id="4035289at2"/>
<protein>
    <recommendedName>
        <fullName evidence="7">Protein-L-isoaspartate O-methyltransferase</fullName>
        <ecNumber evidence="7">2.1.1.77</ecNumber>
    </recommendedName>
    <alternativeName>
        <fullName evidence="7">L-isoaspartyl protein carboxyl methyltransferase</fullName>
    </alternativeName>
    <alternativeName>
        <fullName evidence="7">Protein L-isoaspartyl methyltransferase</fullName>
    </alternativeName>
    <alternativeName>
        <fullName evidence="7">Protein-beta-aspartate methyltransferase</fullName>
        <shortName evidence="7">PIMT</shortName>
    </alternativeName>
</protein>
<dbReference type="NCBIfam" id="TIGR00080">
    <property type="entry name" value="pimt"/>
    <property type="match status" value="1"/>
</dbReference>
<dbReference type="GO" id="GO:0032259">
    <property type="term" value="P:methylation"/>
    <property type="evidence" value="ECO:0007669"/>
    <property type="project" value="UniProtKB-KW"/>
</dbReference>
<dbReference type="AlphaFoldDB" id="A0A561T4G8"/>
<evidence type="ECO:0000256" key="2">
    <source>
        <dbReference type="ARBA" id="ARBA00005369"/>
    </source>
</evidence>
<comment type="similarity">
    <text evidence="2 7">Belongs to the methyltransferase superfamily. L-isoaspartyl/D-aspartyl protein methyltransferase family.</text>
</comment>
<dbReference type="EC" id="2.1.1.77" evidence="7"/>
<keyword evidence="9" id="KW-1185">Reference proteome</keyword>